<evidence type="ECO:0000313" key="3">
    <source>
        <dbReference type="Proteomes" id="UP000054630"/>
    </source>
</evidence>
<evidence type="ECO:0000313" key="2">
    <source>
        <dbReference type="EMBL" id="KRX23302.1"/>
    </source>
</evidence>
<dbReference type="AlphaFoldDB" id="A0A0V0S963"/>
<reference evidence="2 3" key="1">
    <citation type="submission" date="2015-01" db="EMBL/GenBank/DDBJ databases">
        <title>Evolution of Trichinella species and genotypes.</title>
        <authorList>
            <person name="Korhonen P.K."/>
            <person name="Edoardo P."/>
            <person name="Giuseppe L.R."/>
            <person name="Gasser R.B."/>
        </authorList>
    </citation>
    <scope>NUCLEOTIDE SEQUENCE [LARGE SCALE GENOMIC DNA]</scope>
    <source>
        <strain evidence="2">ISS37</strain>
    </source>
</reference>
<gene>
    <name evidence="2" type="ORF">T07_11631</name>
</gene>
<protein>
    <submittedName>
        <fullName evidence="2">Uncharacterized protein</fullName>
    </submittedName>
</protein>
<comment type="caution">
    <text evidence="2">The sequence shown here is derived from an EMBL/GenBank/DDBJ whole genome shotgun (WGS) entry which is preliminary data.</text>
</comment>
<organism evidence="2 3">
    <name type="scientific">Trichinella nelsoni</name>
    <dbReference type="NCBI Taxonomy" id="6336"/>
    <lineage>
        <taxon>Eukaryota</taxon>
        <taxon>Metazoa</taxon>
        <taxon>Ecdysozoa</taxon>
        <taxon>Nematoda</taxon>
        <taxon>Enoplea</taxon>
        <taxon>Dorylaimia</taxon>
        <taxon>Trichinellida</taxon>
        <taxon>Trichinellidae</taxon>
        <taxon>Trichinella</taxon>
    </lineage>
</organism>
<proteinExistence type="predicted"/>
<accession>A0A0V0S963</accession>
<dbReference type="Proteomes" id="UP000054630">
    <property type="component" value="Unassembled WGS sequence"/>
</dbReference>
<keyword evidence="3" id="KW-1185">Reference proteome</keyword>
<sequence length="46" mass="5171">MGIEPHALRPEVQDRRRIAGQRESNPVSPARQAIRLATVLLAARRL</sequence>
<evidence type="ECO:0000256" key="1">
    <source>
        <dbReference type="SAM" id="MobiDB-lite"/>
    </source>
</evidence>
<feature type="region of interest" description="Disordered" evidence="1">
    <location>
        <begin position="1"/>
        <end position="29"/>
    </location>
</feature>
<feature type="compositionally biased region" description="Basic and acidic residues" evidence="1">
    <location>
        <begin position="1"/>
        <end position="17"/>
    </location>
</feature>
<dbReference type="EMBL" id="JYDL01000025">
    <property type="protein sequence ID" value="KRX23302.1"/>
    <property type="molecule type" value="Genomic_DNA"/>
</dbReference>
<name>A0A0V0S963_9BILA</name>